<accession>A0A1E1XN12</accession>
<name>A0A1E1XN12_AMBSC</name>
<proteinExistence type="evidence at transcript level"/>
<reference evidence="1" key="1">
    <citation type="submission" date="2016-09" db="EMBL/GenBank/DDBJ databases">
        <authorList>
            <person name="Capua I."/>
            <person name="De Benedictis P."/>
            <person name="Joannis T."/>
            <person name="Lombin L.H."/>
            <person name="Cattoli G."/>
        </authorList>
    </citation>
    <scope>NUCLEOTIDE SEQUENCE</scope>
</reference>
<evidence type="ECO:0000313" key="1">
    <source>
        <dbReference type="EMBL" id="JAU00636.1"/>
    </source>
</evidence>
<dbReference type="EMBL" id="GFAA01002799">
    <property type="protein sequence ID" value="JAU00636.1"/>
    <property type="molecule type" value="mRNA"/>
</dbReference>
<sequence length="85" mass="9392">SFLCKRELISNIVLSSSSNLLLLTETWLNGAITDSEVLTDLPDFQVFPKDRKDSRGGGVLIAVSQQLSLSIIDDSSDLEILWLHC</sequence>
<dbReference type="InterPro" id="IPR036691">
    <property type="entry name" value="Endo/exonu/phosph_ase_sf"/>
</dbReference>
<organism evidence="1">
    <name type="scientific">Amblyomma sculptum</name>
    <name type="common">Tick</name>
    <dbReference type="NCBI Taxonomy" id="1581419"/>
    <lineage>
        <taxon>Eukaryota</taxon>
        <taxon>Metazoa</taxon>
        <taxon>Ecdysozoa</taxon>
        <taxon>Arthropoda</taxon>
        <taxon>Chelicerata</taxon>
        <taxon>Arachnida</taxon>
        <taxon>Acari</taxon>
        <taxon>Parasitiformes</taxon>
        <taxon>Ixodida</taxon>
        <taxon>Ixodoidea</taxon>
        <taxon>Ixodidae</taxon>
        <taxon>Amblyomminae</taxon>
        <taxon>Amblyomma</taxon>
    </lineage>
</organism>
<dbReference type="AlphaFoldDB" id="A0A1E1XN12"/>
<reference evidence="1" key="2">
    <citation type="journal article" date="2017" name="Front. Cell. Infect. Microbiol.">
        <title>Analysis of the Salivary Gland Transcriptome of Unfed and Partially Fed Amblyomma sculptum Ticks and Descriptive Proteome of the Saliva.</title>
        <authorList>
            <person name="Esteves E."/>
            <person name="Maruyama S.R."/>
            <person name="Kawahara R."/>
            <person name="Fujita A."/>
            <person name="Martins L.A."/>
            <person name="Righi A.A."/>
            <person name="Costa F.B."/>
            <person name="Palmisano G."/>
            <person name="Labruna M.B."/>
            <person name="Sa-Nunes A."/>
            <person name="Ribeiro J.M.C."/>
            <person name="Fogaca A.C."/>
        </authorList>
    </citation>
    <scope>NUCLEOTIDE SEQUENCE</scope>
</reference>
<feature type="non-terminal residue" evidence="1">
    <location>
        <position position="85"/>
    </location>
</feature>
<dbReference type="Gene3D" id="3.60.10.10">
    <property type="entry name" value="Endonuclease/exonuclease/phosphatase"/>
    <property type="match status" value="1"/>
</dbReference>
<feature type="non-terminal residue" evidence="1">
    <location>
        <position position="1"/>
    </location>
</feature>
<protein>
    <submittedName>
        <fullName evidence="1">Putative tick transposon</fullName>
    </submittedName>
</protein>